<protein>
    <recommendedName>
        <fullName evidence="2">Piezo TM1-24 domain-containing protein</fullName>
    </recommendedName>
</protein>
<feature type="non-terminal residue" evidence="3">
    <location>
        <position position="224"/>
    </location>
</feature>
<sequence length="224" mass="27011">DRGTLYEIGFKKFENTFPNLALQTAYSCFIFLTFRQRCYEIKIVIPKKRFMKSKKSLINRLFPLGMEYTTYDSSTMVSIGNFLWLLLCKYWIFFCTIMMAVVSMEDIVIYRIIYMVLFLLFVITFNLNFELWRSINYTFWWVVTVYSILVLTLIYTYQFENAHLYWKNITGFEDKLLEDIGLKKYDIAGLFFSLLTPTCFLVIVIMQLRFFHKTFLSLSRLDRY</sequence>
<evidence type="ECO:0000313" key="3">
    <source>
        <dbReference type="EMBL" id="CAG5122572.1"/>
    </source>
</evidence>
<dbReference type="GO" id="GO:0008381">
    <property type="term" value="F:mechanosensitive monoatomic ion channel activity"/>
    <property type="evidence" value="ECO:0007669"/>
    <property type="project" value="InterPro"/>
</dbReference>
<organism evidence="3 4">
    <name type="scientific">Candidula unifasciata</name>
    <dbReference type="NCBI Taxonomy" id="100452"/>
    <lineage>
        <taxon>Eukaryota</taxon>
        <taxon>Metazoa</taxon>
        <taxon>Spiralia</taxon>
        <taxon>Lophotrochozoa</taxon>
        <taxon>Mollusca</taxon>
        <taxon>Gastropoda</taxon>
        <taxon>Heterobranchia</taxon>
        <taxon>Euthyneura</taxon>
        <taxon>Panpulmonata</taxon>
        <taxon>Eupulmonata</taxon>
        <taxon>Stylommatophora</taxon>
        <taxon>Helicina</taxon>
        <taxon>Helicoidea</taxon>
        <taxon>Geomitridae</taxon>
        <taxon>Candidula</taxon>
    </lineage>
</organism>
<feature type="transmembrane region" description="Helical" evidence="1">
    <location>
        <begin position="139"/>
        <end position="157"/>
    </location>
</feature>
<keyword evidence="1" id="KW-0812">Transmembrane</keyword>
<name>A0A8S3Z5N8_9EUPU</name>
<keyword evidence="4" id="KW-1185">Reference proteome</keyword>
<dbReference type="PANTHER" id="PTHR47049">
    <property type="entry name" value="PIEZO-TYPE MECHANOSENSITIVE ION CHANNEL HOMOLOG"/>
    <property type="match status" value="1"/>
</dbReference>
<evidence type="ECO:0000313" key="4">
    <source>
        <dbReference type="Proteomes" id="UP000678393"/>
    </source>
</evidence>
<gene>
    <name evidence="3" type="ORF">CUNI_LOCUS8130</name>
</gene>
<dbReference type="PANTHER" id="PTHR47049:SF2">
    <property type="entry name" value="PIEZO-TYPE MECHANOSENSITIVE ION CHANNEL HOMOLOG"/>
    <property type="match status" value="1"/>
</dbReference>
<dbReference type="AlphaFoldDB" id="A0A8S3Z5N8"/>
<reference evidence="3" key="1">
    <citation type="submission" date="2021-04" db="EMBL/GenBank/DDBJ databases">
        <authorList>
            <consortium name="Molecular Ecology Group"/>
        </authorList>
    </citation>
    <scope>NUCLEOTIDE SEQUENCE</scope>
</reference>
<dbReference type="InterPro" id="IPR027272">
    <property type="entry name" value="Piezo"/>
</dbReference>
<dbReference type="GO" id="GO:0016020">
    <property type="term" value="C:membrane"/>
    <property type="evidence" value="ECO:0007669"/>
    <property type="project" value="InterPro"/>
</dbReference>
<proteinExistence type="predicted"/>
<keyword evidence="1" id="KW-0472">Membrane</keyword>
<dbReference type="Pfam" id="PF24871">
    <property type="entry name" value="Piezo_TM1-24"/>
    <property type="match status" value="1"/>
</dbReference>
<keyword evidence="1" id="KW-1133">Transmembrane helix</keyword>
<feature type="non-terminal residue" evidence="3">
    <location>
        <position position="1"/>
    </location>
</feature>
<dbReference type="Proteomes" id="UP000678393">
    <property type="component" value="Unassembled WGS sequence"/>
</dbReference>
<comment type="caution">
    <text evidence="3">The sequence shown here is derived from an EMBL/GenBank/DDBJ whole genome shotgun (WGS) entry which is preliminary data.</text>
</comment>
<dbReference type="OrthoDB" id="303066at2759"/>
<feature type="transmembrane region" description="Helical" evidence="1">
    <location>
        <begin position="108"/>
        <end position="127"/>
    </location>
</feature>
<dbReference type="EMBL" id="CAJHNH020001324">
    <property type="protein sequence ID" value="CAG5122572.1"/>
    <property type="molecule type" value="Genomic_DNA"/>
</dbReference>
<dbReference type="InterPro" id="IPR056769">
    <property type="entry name" value="Piezo_TM1-24"/>
</dbReference>
<accession>A0A8S3Z5N8</accession>
<feature type="domain" description="Piezo TM1-24" evidence="2">
    <location>
        <begin position="5"/>
        <end position="216"/>
    </location>
</feature>
<feature type="transmembrane region" description="Helical" evidence="1">
    <location>
        <begin position="82"/>
        <end position="102"/>
    </location>
</feature>
<evidence type="ECO:0000259" key="2">
    <source>
        <dbReference type="Pfam" id="PF24871"/>
    </source>
</evidence>
<evidence type="ECO:0000256" key="1">
    <source>
        <dbReference type="SAM" id="Phobius"/>
    </source>
</evidence>
<feature type="transmembrane region" description="Helical" evidence="1">
    <location>
        <begin position="187"/>
        <end position="211"/>
    </location>
</feature>